<organism evidence="2 3">
    <name type="scientific">Cordyceps militaris (strain CM01)</name>
    <name type="common">Caterpillar fungus</name>
    <dbReference type="NCBI Taxonomy" id="983644"/>
    <lineage>
        <taxon>Eukaryota</taxon>
        <taxon>Fungi</taxon>
        <taxon>Dikarya</taxon>
        <taxon>Ascomycota</taxon>
        <taxon>Pezizomycotina</taxon>
        <taxon>Sordariomycetes</taxon>
        <taxon>Hypocreomycetidae</taxon>
        <taxon>Hypocreales</taxon>
        <taxon>Cordycipitaceae</taxon>
        <taxon>Cordyceps</taxon>
    </lineage>
</organism>
<feature type="region of interest" description="Disordered" evidence="1">
    <location>
        <begin position="203"/>
        <end position="226"/>
    </location>
</feature>
<feature type="compositionally biased region" description="Polar residues" evidence="1">
    <location>
        <begin position="109"/>
        <end position="123"/>
    </location>
</feature>
<name>G3JUL2_CORMM</name>
<sequence>MQVPGEAPGRDKRGGCRPNANDASGWPNGWAKGQFFDLLGFSVVGEVECQVFSVSRLSSLISCLVFRLPSLDILRALPWPGRLSQLLLCRDYDNASHWGTKARSLSATRTAGSAPSLASSLDMSTPDLPNPRNTPSCPHCRTSRKKENRLAKRRDPLVPGPGGSAFCRRIQKRGRRSSADKKRRLSTRIIVTGIFCSATRSRMMMESNQKDERAEQERKETEGDRIGRPSTFKLQKRTAVVVVLSLSRTQSQWRLMVAFMAAGGWRHPLPPFHQTTSSEYHLGPVHRLLYRRRREKKNTTIISSRIHSAAFIQSPLFQRTMTIHLSLLGSLVPPKSFLALLFSQLLSSRTTGAPLSRRSDSASPNMQVRWLSLLVPSQFAALPCPLFTQPSPAMPSLRLTRLVPSSRLDFDFLQPEFGVIQKPPHCAVRVLSLSLAGHPGCDPAPVAILGNHTGRRRCLVRPSYPALPPADSLIFTFLLRAHFHPVSSTRGAHQSSKDAVIPSVFIQSLSRHSFFLGRLPAVILPCSLHSLRSPQPAFTRYHPS</sequence>
<evidence type="ECO:0000313" key="2">
    <source>
        <dbReference type="EMBL" id="EGX87748.1"/>
    </source>
</evidence>
<feature type="region of interest" description="Disordered" evidence="1">
    <location>
        <begin position="1"/>
        <end position="25"/>
    </location>
</feature>
<feature type="compositionally biased region" description="Basic and acidic residues" evidence="1">
    <location>
        <begin position="208"/>
        <end position="226"/>
    </location>
</feature>
<dbReference type="AlphaFoldDB" id="G3JUL2"/>
<dbReference type="KEGG" id="cmt:CCM_09370"/>
<evidence type="ECO:0000256" key="1">
    <source>
        <dbReference type="SAM" id="MobiDB-lite"/>
    </source>
</evidence>
<dbReference type="Proteomes" id="UP000001610">
    <property type="component" value="Unassembled WGS sequence"/>
</dbReference>
<keyword evidence="3" id="KW-1185">Reference proteome</keyword>
<proteinExistence type="predicted"/>
<dbReference type="VEuPathDB" id="FungiDB:CCM_09370"/>
<gene>
    <name evidence="2" type="ORF">CCM_09370</name>
</gene>
<protein>
    <submittedName>
        <fullName evidence="2">Uncharacterized protein</fullName>
    </submittedName>
</protein>
<feature type="region of interest" description="Disordered" evidence="1">
    <location>
        <begin position="109"/>
        <end position="166"/>
    </location>
</feature>
<dbReference type="RefSeq" id="XP_006674567.1">
    <property type="nucleotide sequence ID" value="XM_006674504.1"/>
</dbReference>
<dbReference type="GeneID" id="18171373"/>
<dbReference type="EMBL" id="JH126407">
    <property type="protein sequence ID" value="EGX87748.1"/>
    <property type="molecule type" value="Genomic_DNA"/>
</dbReference>
<evidence type="ECO:0000313" key="3">
    <source>
        <dbReference type="Proteomes" id="UP000001610"/>
    </source>
</evidence>
<dbReference type="HOGENOM" id="CLU_500587_0_0_1"/>
<dbReference type="InParanoid" id="G3JUL2"/>
<reference evidence="2 3" key="1">
    <citation type="journal article" date="2011" name="Genome Biol.">
        <title>Genome sequence of the insect pathogenic fungus Cordyceps militaris, a valued traditional Chinese medicine.</title>
        <authorList>
            <person name="Zheng P."/>
            <person name="Xia Y."/>
            <person name="Xiao G."/>
            <person name="Xiong C."/>
            <person name="Hu X."/>
            <person name="Zhang S."/>
            <person name="Zheng H."/>
            <person name="Huang Y."/>
            <person name="Zhou Y."/>
            <person name="Wang S."/>
            <person name="Zhao G.P."/>
            <person name="Liu X."/>
            <person name="St Leger R.J."/>
            <person name="Wang C."/>
        </authorList>
    </citation>
    <scope>NUCLEOTIDE SEQUENCE [LARGE SCALE GENOMIC DNA]</scope>
    <source>
        <strain evidence="2 3">CM01</strain>
    </source>
</reference>
<accession>G3JUL2</accession>